<dbReference type="RefSeq" id="WP_144040688.1">
    <property type="nucleotide sequence ID" value="NZ_BMPL01000015.1"/>
</dbReference>
<evidence type="ECO:0000256" key="1">
    <source>
        <dbReference type="SAM" id="Phobius"/>
    </source>
</evidence>
<dbReference type="AlphaFoldDB" id="A0A553JN70"/>
<comment type="caution">
    <text evidence="2">The sequence shown here is derived from an EMBL/GenBank/DDBJ whole genome shotgun (WGS) entry which is preliminary data.</text>
</comment>
<keyword evidence="3" id="KW-1185">Reference proteome</keyword>
<evidence type="ECO:0000313" key="3">
    <source>
        <dbReference type="Proteomes" id="UP000318126"/>
    </source>
</evidence>
<evidence type="ECO:0008006" key="4">
    <source>
        <dbReference type="Google" id="ProtNLM"/>
    </source>
</evidence>
<protein>
    <recommendedName>
        <fullName evidence="4">Amino acid transport protein</fullName>
    </recommendedName>
</protein>
<proteinExistence type="predicted"/>
<keyword evidence="1" id="KW-0812">Transmembrane</keyword>
<evidence type="ECO:0000313" key="2">
    <source>
        <dbReference type="EMBL" id="TRY13907.1"/>
    </source>
</evidence>
<dbReference type="EMBL" id="VKGK01000015">
    <property type="protein sequence ID" value="TRY13907.1"/>
    <property type="molecule type" value="Genomic_DNA"/>
</dbReference>
<feature type="transmembrane region" description="Helical" evidence="1">
    <location>
        <begin position="35"/>
        <end position="66"/>
    </location>
</feature>
<keyword evidence="1" id="KW-0472">Membrane</keyword>
<reference evidence="3" key="1">
    <citation type="submission" date="2019-07" db="EMBL/GenBank/DDBJ databases">
        <title>Shewanella sp. YLB-08 draft genomic sequence.</title>
        <authorList>
            <person name="Yu L."/>
        </authorList>
    </citation>
    <scope>NUCLEOTIDE SEQUENCE [LARGE SCALE GENOMIC DNA]</scope>
    <source>
        <strain evidence="3">JCM 20706</strain>
    </source>
</reference>
<dbReference type="Proteomes" id="UP000318126">
    <property type="component" value="Unassembled WGS sequence"/>
</dbReference>
<gene>
    <name evidence="2" type="ORF">FN961_13430</name>
</gene>
<feature type="transmembrane region" description="Helical" evidence="1">
    <location>
        <begin position="6"/>
        <end position="23"/>
    </location>
</feature>
<organism evidence="2 3">
    <name type="scientific">Shewanella hanedai</name>
    <name type="common">Alteromonas hanedai</name>
    <dbReference type="NCBI Taxonomy" id="25"/>
    <lineage>
        <taxon>Bacteria</taxon>
        <taxon>Pseudomonadati</taxon>
        <taxon>Pseudomonadota</taxon>
        <taxon>Gammaproteobacteria</taxon>
        <taxon>Alteromonadales</taxon>
        <taxon>Shewanellaceae</taxon>
        <taxon>Shewanella</taxon>
    </lineage>
</organism>
<sequence>MDSASMMLWVVLFGSIGMGYFIYGKRQSKLVPLCIGIALCIFPYFMTGVTMLLIVGVVLVAIPYFIRG</sequence>
<name>A0A553JN70_SHEHA</name>
<dbReference type="OrthoDB" id="9804360at2"/>
<keyword evidence="1" id="KW-1133">Transmembrane helix</keyword>
<accession>A0A553JN70</accession>